<dbReference type="STRING" id="671065.MetMK1DRAFT_00003800"/>
<organism evidence="1 2">
    <name type="scientific">Metallosphaera yellowstonensis MK1</name>
    <dbReference type="NCBI Taxonomy" id="671065"/>
    <lineage>
        <taxon>Archaea</taxon>
        <taxon>Thermoproteota</taxon>
        <taxon>Thermoprotei</taxon>
        <taxon>Sulfolobales</taxon>
        <taxon>Sulfolobaceae</taxon>
        <taxon>Metallosphaera</taxon>
    </lineage>
</organism>
<dbReference type="SUPFAM" id="SSF49764">
    <property type="entry name" value="HSP20-like chaperones"/>
    <property type="match status" value="1"/>
</dbReference>
<protein>
    <submittedName>
        <fullName evidence="1">Molecular chaperone (Small heat shock protein)</fullName>
    </submittedName>
</protein>
<dbReference type="Gene3D" id="2.60.40.790">
    <property type="match status" value="1"/>
</dbReference>
<proteinExistence type="predicted"/>
<dbReference type="eggNOG" id="arCOG01833">
    <property type="taxonomic scope" value="Archaea"/>
</dbReference>
<evidence type="ECO:0000313" key="1">
    <source>
        <dbReference type="EMBL" id="EHP69878.1"/>
    </source>
</evidence>
<dbReference type="HOGENOM" id="CLU_117605_1_0_2"/>
<keyword evidence="1" id="KW-0346">Stress response</keyword>
<dbReference type="RefSeq" id="WP_009070089.1">
    <property type="nucleotide sequence ID" value="NZ_JH597761.1"/>
</dbReference>
<dbReference type="InterPro" id="IPR008978">
    <property type="entry name" value="HSP20-like_chaperone"/>
</dbReference>
<keyword evidence="2" id="KW-1185">Reference proteome</keyword>
<name>H2C4T6_9CREN</name>
<dbReference type="AlphaFoldDB" id="H2C4T6"/>
<evidence type="ECO:0000313" key="2">
    <source>
        <dbReference type="Proteomes" id="UP000003980"/>
    </source>
</evidence>
<dbReference type="OrthoDB" id="34683at2157"/>
<dbReference type="Proteomes" id="UP000003980">
    <property type="component" value="Unassembled WGS sequence"/>
</dbReference>
<reference evidence="1 2" key="1">
    <citation type="submission" date="2012-01" db="EMBL/GenBank/DDBJ databases">
        <title>Improved High-Quality Draft sequence of Metallosphaera yellowstonensis MK1.</title>
        <authorList>
            <consortium name="US DOE Joint Genome Institute"/>
            <person name="Lucas S."/>
            <person name="Han J."/>
            <person name="Cheng J.-F."/>
            <person name="Goodwin L."/>
            <person name="Pitluck S."/>
            <person name="Peters L."/>
            <person name="Teshima H."/>
            <person name="Detter J.C."/>
            <person name="Han C."/>
            <person name="Tapia R."/>
            <person name="Land M."/>
            <person name="Hauser L."/>
            <person name="Kyrpides N."/>
            <person name="Kozubal M."/>
            <person name="Macur R.E."/>
            <person name="Jay Z."/>
            <person name="Inskeep W."/>
            <person name="Woyke T."/>
        </authorList>
    </citation>
    <scope>NUCLEOTIDE SEQUENCE [LARGE SCALE GENOMIC DNA]</scope>
    <source>
        <strain evidence="1 2">MK1</strain>
    </source>
</reference>
<dbReference type="CDD" id="cd00298">
    <property type="entry name" value="ACD_sHsps_p23-like"/>
    <property type="match status" value="1"/>
</dbReference>
<accession>H2C4T6</accession>
<dbReference type="EMBL" id="JH597761">
    <property type="protein sequence ID" value="EHP69878.1"/>
    <property type="molecule type" value="Genomic_DNA"/>
</dbReference>
<gene>
    <name evidence="1" type="ORF">MetMK1DRAFT_00003800</name>
</gene>
<sequence>MIWRRKNKKDKEEERPEPRGDFIFEVEEMLNHFMKIQEEMLKDLVKSGGEIYTRRITLGPDGQPKVEEFVNGQPANSLKGHPLLQESGEAEVIESKDKVVVTLEIPGVKREELKVTLKNKVKLVVDKAGERVEVNLPGPVEPESVRLKNGVLVCTFRKGYKESVEELKVEG</sequence>